<evidence type="ECO:0000313" key="1">
    <source>
        <dbReference type="EMBL" id="KAJ9080008.1"/>
    </source>
</evidence>
<proteinExistence type="predicted"/>
<sequence length="211" mass="22693">MHLKVVSAILFAASASALEYSRPAQSYTDGTAAVKTTPVVKATDSVTKPAAIKKTSPKKKAPKKAGSNPTTPSVFANGIIVNNGSPSDAFQISDIILTPAVPVAGKPLDVHLIGKLKKMIDLGSKTTIKANYDGAEIMNIDLDVCELAKDRKFKHQCPAQPEDFDVHHTLRIPASSPKGNYIINAYGFNQDNVRIFNVSIIHNSSQGYSRY</sequence>
<protein>
    <submittedName>
        <fullName evidence="1">Phosphatidylglycerol/phosphatidylinositol transfer protein</fullName>
    </submittedName>
</protein>
<dbReference type="EMBL" id="QTSX02001616">
    <property type="protein sequence ID" value="KAJ9080008.1"/>
    <property type="molecule type" value="Genomic_DNA"/>
</dbReference>
<name>A0ACC2TZD7_9FUNG</name>
<organism evidence="1 2">
    <name type="scientific">Entomophthora muscae</name>
    <dbReference type="NCBI Taxonomy" id="34485"/>
    <lineage>
        <taxon>Eukaryota</taxon>
        <taxon>Fungi</taxon>
        <taxon>Fungi incertae sedis</taxon>
        <taxon>Zoopagomycota</taxon>
        <taxon>Entomophthoromycotina</taxon>
        <taxon>Entomophthoromycetes</taxon>
        <taxon>Entomophthorales</taxon>
        <taxon>Entomophthoraceae</taxon>
        <taxon>Entomophthora</taxon>
    </lineage>
</organism>
<evidence type="ECO:0000313" key="2">
    <source>
        <dbReference type="Proteomes" id="UP001165960"/>
    </source>
</evidence>
<comment type="caution">
    <text evidence="1">The sequence shown here is derived from an EMBL/GenBank/DDBJ whole genome shotgun (WGS) entry which is preliminary data.</text>
</comment>
<accession>A0ACC2TZD7</accession>
<gene>
    <name evidence="1" type="primary">NPC2_25</name>
    <name evidence="1" type="ORF">DSO57_1029538</name>
</gene>
<keyword evidence="2" id="KW-1185">Reference proteome</keyword>
<dbReference type="Proteomes" id="UP001165960">
    <property type="component" value="Unassembled WGS sequence"/>
</dbReference>
<reference evidence="1" key="1">
    <citation type="submission" date="2022-04" db="EMBL/GenBank/DDBJ databases">
        <title>Genome of the entomopathogenic fungus Entomophthora muscae.</title>
        <authorList>
            <person name="Elya C."/>
            <person name="Lovett B.R."/>
            <person name="Lee E."/>
            <person name="Macias A.M."/>
            <person name="Hajek A.E."/>
            <person name="De Bivort B.L."/>
            <person name="Kasson M.T."/>
            <person name="De Fine Licht H.H."/>
            <person name="Stajich J.E."/>
        </authorList>
    </citation>
    <scope>NUCLEOTIDE SEQUENCE</scope>
    <source>
        <strain evidence="1">Berkeley</strain>
    </source>
</reference>